<dbReference type="Proteomes" id="UP001140949">
    <property type="component" value="Unassembled WGS sequence"/>
</dbReference>
<accession>A0AAX6F768</accession>
<keyword evidence="3" id="KW-1185">Reference proteome</keyword>
<sequence length="76" mass="8297">MRGGSASHRRPRSRSPPPRSPRYSPKRRGPAPTRTGRSGITIGSSGCRIRCWGACLGLFSREGPLREAVVVLQRVV</sequence>
<evidence type="ECO:0000256" key="1">
    <source>
        <dbReference type="SAM" id="MobiDB-lite"/>
    </source>
</evidence>
<feature type="region of interest" description="Disordered" evidence="1">
    <location>
        <begin position="1"/>
        <end position="44"/>
    </location>
</feature>
<dbReference type="EMBL" id="JANAVB010031417">
    <property type="protein sequence ID" value="KAJ6811805.1"/>
    <property type="molecule type" value="Genomic_DNA"/>
</dbReference>
<organism evidence="2 3">
    <name type="scientific">Iris pallida</name>
    <name type="common">Sweet iris</name>
    <dbReference type="NCBI Taxonomy" id="29817"/>
    <lineage>
        <taxon>Eukaryota</taxon>
        <taxon>Viridiplantae</taxon>
        <taxon>Streptophyta</taxon>
        <taxon>Embryophyta</taxon>
        <taxon>Tracheophyta</taxon>
        <taxon>Spermatophyta</taxon>
        <taxon>Magnoliopsida</taxon>
        <taxon>Liliopsida</taxon>
        <taxon>Asparagales</taxon>
        <taxon>Iridaceae</taxon>
        <taxon>Iridoideae</taxon>
        <taxon>Irideae</taxon>
        <taxon>Iris</taxon>
    </lineage>
</organism>
<gene>
    <name evidence="2" type="ORF">M6B38_150795</name>
</gene>
<reference evidence="2" key="2">
    <citation type="submission" date="2023-04" db="EMBL/GenBank/DDBJ databases">
        <authorList>
            <person name="Bruccoleri R.E."/>
            <person name="Oakeley E.J."/>
            <person name="Faust A.-M."/>
            <person name="Dessus-Babus S."/>
            <person name="Altorfer M."/>
            <person name="Burckhardt D."/>
            <person name="Oertli M."/>
            <person name="Naumann U."/>
            <person name="Petersen F."/>
            <person name="Wong J."/>
        </authorList>
    </citation>
    <scope>NUCLEOTIDE SEQUENCE</scope>
    <source>
        <strain evidence="2">GSM-AAB239-AS_SAM_17_03QT</strain>
        <tissue evidence="2">Leaf</tissue>
    </source>
</reference>
<reference evidence="2" key="1">
    <citation type="journal article" date="2023" name="GigaByte">
        <title>Genome assembly of the bearded iris, Iris pallida Lam.</title>
        <authorList>
            <person name="Bruccoleri R.E."/>
            <person name="Oakeley E.J."/>
            <person name="Faust A.M.E."/>
            <person name="Altorfer M."/>
            <person name="Dessus-Babus S."/>
            <person name="Burckhardt D."/>
            <person name="Oertli M."/>
            <person name="Naumann U."/>
            <person name="Petersen F."/>
            <person name="Wong J."/>
        </authorList>
    </citation>
    <scope>NUCLEOTIDE SEQUENCE</scope>
    <source>
        <strain evidence="2">GSM-AAB239-AS_SAM_17_03QT</strain>
    </source>
</reference>
<evidence type="ECO:0000313" key="2">
    <source>
        <dbReference type="EMBL" id="KAJ6811805.1"/>
    </source>
</evidence>
<proteinExistence type="predicted"/>
<name>A0AAX6F768_IRIPA</name>
<dbReference type="AlphaFoldDB" id="A0AAX6F768"/>
<comment type="caution">
    <text evidence="2">The sequence shown here is derived from an EMBL/GenBank/DDBJ whole genome shotgun (WGS) entry which is preliminary data.</text>
</comment>
<evidence type="ECO:0000313" key="3">
    <source>
        <dbReference type="Proteomes" id="UP001140949"/>
    </source>
</evidence>
<protein>
    <submittedName>
        <fullName evidence="2">Serrate RNA effector molecule</fullName>
    </submittedName>
</protein>
<feature type="compositionally biased region" description="Low complexity" evidence="1">
    <location>
        <begin position="33"/>
        <end position="44"/>
    </location>
</feature>